<dbReference type="GO" id="GO:0031543">
    <property type="term" value="F:peptidyl-proline dioxygenase activity"/>
    <property type="evidence" value="ECO:0007669"/>
    <property type="project" value="TreeGrafter"/>
</dbReference>
<dbReference type="GO" id="GO:0008198">
    <property type="term" value="F:ferrous iron binding"/>
    <property type="evidence" value="ECO:0007669"/>
    <property type="project" value="TreeGrafter"/>
</dbReference>
<feature type="compositionally biased region" description="Low complexity" evidence="7">
    <location>
        <begin position="220"/>
        <end position="231"/>
    </location>
</feature>
<organism evidence="10">
    <name type="scientific">Volvox carteri f. nagariensis</name>
    <dbReference type="NCBI Taxonomy" id="3068"/>
    <lineage>
        <taxon>Eukaryota</taxon>
        <taxon>Viridiplantae</taxon>
        <taxon>Chlorophyta</taxon>
        <taxon>core chlorophytes</taxon>
        <taxon>Chlorophyceae</taxon>
        <taxon>CS clade</taxon>
        <taxon>Chlamydomonadales</taxon>
        <taxon>Volvocaceae</taxon>
        <taxon>Volvox</taxon>
    </lineage>
</organism>
<keyword evidence="2" id="KW-0479">Metal-binding</keyword>
<evidence type="ECO:0000256" key="2">
    <source>
        <dbReference type="ARBA" id="ARBA00022723"/>
    </source>
</evidence>
<dbReference type="PROSITE" id="PS51471">
    <property type="entry name" value="FE2OG_OXY"/>
    <property type="match status" value="1"/>
</dbReference>
<dbReference type="InterPro" id="IPR044862">
    <property type="entry name" value="Pro_4_hyd_alph_FE2OG_OXY"/>
</dbReference>
<evidence type="ECO:0000256" key="1">
    <source>
        <dbReference type="ARBA" id="ARBA00001961"/>
    </source>
</evidence>
<dbReference type="SMART" id="SM00702">
    <property type="entry name" value="P4Hc"/>
    <property type="match status" value="1"/>
</dbReference>
<sequence length="765" mass="77909">MEISVSLNPGNDGVEAVVVLPPGVSSAADVIVEVLGDDTLLVQSPSCAQSVQAVLPVAVDPDTGRVRFKRSTGKLIFTATARRSTLVHPAPPASDTESIAAHPSHPPDAPPPELPPTRIESEPHAAHCSAAEAASPSPRASPAVQAASPSQPDQLVAMTMMGSVTPSPGEAPAPAAALGRATAVTLKGEGRHGGDGDGSSGDGSTGTAASQLATGGSGFGSAATSATSSGATGLPSIGGGVSCVTGCTASAPDNGRVTSPPPAPCTAAVASGADADATTVTSTVSTDVNGGDDDAKLYEEYYCDSPPAMPPPSRHRSEHNGRSAVHDAADSAAQQSICGGGGGGGGSGVNAARVAAAFEPAGGTSSRDAGFSFTAPDLPPPPPLPPGLPPVAPPIDCRYLSVANALRVSAHASTAAIAELMGIHQRGSVAAERRKANKVNEILQRVADTLDAYGYAVLDNYISEAAIKGARAELKVMEPHYSAGMIWVGKEAEAGAQISVSSVRGDVVLWLDDQALNATAFVKDGMLADVDELVFEGLRTRLPYLAGLHRRSDAMMAIYPGKGARFAKHVDNTAMDGRRLTVLTYLNPGWQEQQGGALRLFPVREGAEGVVDVLPLAGRVALFLSAEVAHEVMPAYAPRHAVTLWYFDAGEHAATLTAAKVMPGACSRPAAQAAATALLRDLLADETCSGIPATPEGCAQLGTRVAALDPGAKQLLAAVLGLPSVTALMESMRGLTPESLRRRREELRNMGLGTQHHAPDTSAHV</sequence>
<feature type="region of interest" description="Disordered" evidence="7">
    <location>
        <begin position="187"/>
        <end position="231"/>
    </location>
</feature>
<feature type="compositionally biased region" description="Low complexity" evidence="7">
    <location>
        <begin position="126"/>
        <end position="151"/>
    </location>
</feature>
<feature type="compositionally biased region" description="Pro residues" evidence="7">
    <location>
        <begin position="104"/>
        <end position="115"/>
    </location>
</feature>
<dbReference type="STRING" id="3068.D8TSE8"/>
<comment type="cofactor">
    <cofactor evidence="1">
        <name>L-ascorbate</name>
        <dbReference type="ChEBI" id="CHEBI:38290"/>
    </cofactor>
</comment>
<dbReference type="GO" id="GO:0031418">
    <property type="term" value="F:L-ascorbic acid binding"/>
    <property type="evidence" value="ECO:0007669"/>
    <property type="project" value="UniProtKB-KW"/>
</dbReference>
<dbReference type="GeneID" id="9618487"/>
<evidence type="ECO:0000313" key="10">
    <source>
        <dbReference type="Proteomes" id="UP000001058"/>
    </source>
</evidence>
<evidence type="ECO:0000259" key="8">
    <source>
        <dbReference type="PROSITE" id="PS51471"/>
    </source>
</evidence>
<accession>D8TSE8</accession>
<dbReference type="Gene3D" id="2.60.120.620">
    <property type="entry name" value="q2cbj1_9rhob like domain"/>
    <property type="match status" value="1"/>
</dbReference>
<evidence type="ECO:0000313" key="9">
    <source>
        <dbReference type="EMBL" id="EFJ49684.1"/>
    </source>
</evidence>
<dbReference type="InterPro" id="IPR005123">
    <property type="entry name" value="Oxoglu/Fe-dep_dioxygenase_dom"/>
</dbReference>
<dbReference type="OrthoDB" id="76265at2759"/>
<proteinExistence type="predicted"/>
<evidence type="ECO:0000256" key="6">
    <source>
        <dbReference type="ARBA" id="ARBA00023004"/>
    </source>
</evidence>
<dbReference type="RefSeq" id="XP_002949191.1">
    <property type="nucleotide sequence ID" value="XM_002949145.1"/>
</dbReference>
<dbReference type="PANTHER" id="PTHR12907:SF26">
    <property type="entry name" value="HIF PROLYL HYDROXYLASE, ISOFORM C"/>
    <property type="match status" value="1"/>
</dbReference>
<dbReference type="Proteomes" id="UP000001058">
    <property type="component" value="Unassembled WGS sequence"/>
</dbReference>
<dbReference type="InterPro" id="IPR051559">
    <property type="entry name" value="HIF_prolyl_hydroxylases"/>
</dbReference>
<feature type="region of interest" description="Disordered" evidence="7">
    <location>
        <begin position="86"/>
        <end position="151"/>
    </location>
</feature>
<evidence type="ECO:0000256" key="5">
    <source>
        <dbReference type="ARBA" id="ARBA00023002"/>
    </source>
</evidence>
<name>D8TSE8_VOLCA</name>
<keyword evidence="10" id="KW-1185">Reference proteome</keyword>
<protein>
    <recommendedName>
        <fullName evidence="8">Fe2OG dioxygenase domain-containing protein</fullName>
    </recommendedName>
</protein>
<keyword evidence="6" id="KW-0408">Iron</keyword>
<dbReference type="EMBL" id="GL378334">
    <property type="protein sequence ID" value="EFJ49684.1"/>
    <property type="molecule type" value="Genomic_DNA"/>
</dbReference>
<keyword evidence="5" id="KW-0560">Oxidoreductase</keyword>
<dbReference type="InterPro" id="IPR006620">
    <property type="entry name" value="Pro_4_hyd_alph"/>
</dbReference>
<dbReference type="InParanoid" id="D8TSE8"/>
<dbReference type="Pfam" id="PF13640">
    <property type="entry name" value="2OG-FeII_Oxy_3"/>
    <property type="match status" value="1"/>
</dbReference>
<keyword evidence="4" id="KW-0223">Dioxygenase</keyword>
<dbReference type="GO" id="GO:0071456">
    <property type="term" value="P:cellular response to hypoxia"/>
    <property type="evidence" value="ECO:0007669"/>
    <property type="project" value="TreeGrafter"/>
</dbReference>
<evidence type="ECO:0000256" key="4">
    <source>
        <dbReference type="ARBA" id="ARBA00022964"/>
    </source>
</evidence>
<gene>
    <name evidence="9" type="ORF">VOLCADRAFT_104259</name>
</gene>
<dbReference type="KEGG" id="vcn:VOLCADRAFT_104259"/>
<evidence type="ECO:0000256" key="7">
    <source>
        <dbReference type="SAM" id="MobiDB-lite"/>
    </source>
</evidence>
<dbReference type="AlphaFoldDB" id="D8TSE8"/>
<reference evidence="9 10" key="1">
    <citation type="journal article" date="2010" name="Science">
        <title>Genomic analysis of organismal complexity in the multicellular green alga Volvox carteri.</title>
        <authorList>
            <person name="Prochnik S.E."/>
            <person name="Umen J."/>
            <person name="Nedelcu A.M."/>
            <person name="Hallmann A."/>
            <person name="Miller S.M."/>
            <person name="Nishii I."/>
            <person name="Ferris P."/>
            <person name="Kuo A."/>
            <person name="Mitros T."/>
            <person name="Fritz-Laylin L.K."/>
            <person name="Hellsten U."/>
            <person name="Chapman J."/>
            <person name="Simakov O."/>
            <person name="Rensing S.A."/>
            <person name="Terry A."/>
            <person name="Pangilinan J."/>
            <person name="Kapitonov V."/>
            <person name="Jurka J."/>
            <person name="Salamov A."/>
            <person name="Shapiro H."/>
            <person name="Schmutz J."/>
            <person name="Grimwood J."/>
            <person name="Lindquist E."/>
            <person name="Lucas S."/>
            <person name="Grigoriev I.V."/>
            <person name="Schmitt R."/>
            <person name="Kirk D."/>
            <person name="Rokhsar D.S."/>
        </authorList>
    </citation>
    <scope>NUCLEOTIDE SEQUENCE [LARGE SCALE GENOMIC DNA]</scope>
    <source>
        <strain evidence="10">f. Nagariensis / Eve</strain>
    </source>
</reference>
<dbReference type="eggNOG" id="KOG3710">
    <property type="taxonomic scope" value="Eukaryota"/>
</dbReference>
<feature type="domain" description="Fe2OG dioxygenase" evidence="8">
    <location>
        <begin position="550"/>
        <end position="648"/>
    </location>
</feature>
<keyword evidence="3" id="KW-0847">Vitamin C</keyword>
<dbReference type="PANTHER" id="PTHR12907">
    <property type="entry name" value="EGL NINE HOMOLOG-RELATED"/>
    <property type="match status" value="1"/>
</dbReference>
<evidence type="ECO:0000256" key="3">
    <source>
        <dbReference type="ARBA" id="ARBA00022896"/>
    </source>
</evidence>